<sequence length="422" mass="49101">MENWIKYKELPSKKQLEVDFWNFVNKNPKFKDQMIKVGKSSLKKVKGFATSDKTLRYGSHDRYEILQAEHIFCEAPTEKIAFQIESMCQKITEENGRLIKLSDRGGGGQSITENRRFIVYVTIFKNDLFSCPIQPCSRISPHNYMIEHIQNDHPCANQTERGNQLLEALGIEKMDINYEPIPWSYESTLSTNCPACGKHFETRAETGVHYRHHCEQNINRREKEPCDLCGAMVCPIDMRRHIANLHNNADCLECDYCGKILTREGMVYHVKVHVGQHKIECNICHKMINYKKIDEHKKYQHTEETRPKKACPVCGKLATNLGTHMKMHEKEQCPTCLKYFTKQSIKAHIKTHTKKNEPKKVEPKVACETCGKMGTKTWLYSHKKTHLPRQKCKFCGKEYSADRMRKHIKIHQQPSTSKSNNK</sequence>
<accession>A0A9J6BUK4</accession>
<gene>
    <name evidence="7" type="ORF">PVAND_003059</name>
</gene>
<dbReference type="AlphaFoldDB" id="A0A9J6BUK4"/>
<evidence type="ECO:0000256" key="4">
    <source>
        <dbReference type="ARBA" id="ARBA00022833"/>
    </source>
</evidence>
<dbReference type="GO" id="GO:0008270">
    <property type="term" value="F:zinc ion binding"/>
    <property type="evidence" value="ECO:0007669"/>
    <property type="project" value="UniProtKB-KW"/>
</dbReference>
<organism evidence="7 8">
    <name type="scientific">Polypedilum vanderplanki</name>
    <name type="common">Sleeping chironomid midge</name>
    <dbReference type="NCBI Taxonomy" id="319348"/>
    <lineage>
        <taxon>Eukaryota</taxon>
        <taxon>Metazoa</taxon>
        <taxon>Ecdysozoa</taxon>
        <taxon>Arthropoda</taxon>
        <taxon>Hexapoda</taxon>
        <taxon>Insecta</taxon>
        <taxon>Pterygota</taxon>
        <taxon>Neoptera</taxon>
        <taxon>Endopterygota</taxon>
        <taxon>Diptera</taxon>
        <taxon>Nematocera</taxon>
        <taxon>Chironomoidea</taxon>
        <taxon>Chironomidae</taxon>
        <taxon>Chironominae</taxon>
        <taxon>Polypedilum</taxon>
        <taxon>Polypedilum</taxon>
    </lineage>
</organism>
<dbReference type="GO" id="GO:0005634">
    <property type="term" value="C:nucleus"/>
    <property type="evidence" value="ECO:0007669"/>
    <property type="project" value="TreeGrafter"/>
</dbReference>
<dbReference type="Proteomes" id="UP001107558">
    <property type="component" value="Chromosome 3"/>
</dbReference>
<evidence type="ECO:0000256" key="5">
    <source>
        <dbReference type="PROSITE-ProRule" id="PRU00042"/>
    </source>
</evidence>
<dbReference type="PROSITE" id="PS50157">
    <property type="entry name" value="ZINC_FINGER_C2H2_2"/>
    <property type="match status" value="1"/>
</dbReference>
<evidence type="ECO:0000313" key="7">
    <source>
        <dbReference type="EMBL" id="KAG5672974.1"/>
    </source>
</evidence>
<dbReference type="PANTHER" id="PTHR24409">
    <property type="entry name" value="ZINC FINGER PROTEIN 142"/>
    <property type="match status" value="1"/>
</dbReference>
<dbReference type="PANTHER" id="PTHR24409:SF295">
    <property type="entry name" value="AZ2-RELATED"/>
    <property type="match status" value="1"/>
</dbReference>
<dbReference type="Gene3D" id="3.30.160.60">
    <property type="entry name" value="Classic Zinc Finger"/>
    <property type="match status" value="1"/>
</dbReference>
<dbReference type="GO" id="GO:0000981">
    <property type="term" value="F:DNA-binding transcription factor activity, RNA polymerase II-specific"/>
    <property type="evidence" value="ECO:0007669"/>
    <property type="project" value="TreeGrafter"/>
</dbReference>
<evidence type="ECO:0000313" key="8">
    <source>
        <dbReference type="Proteomes" id="UP001107558"/>
    </source>
</evidence>
<keyword evidence="3 5" id="KW-0863">Zinc-finger</keyword>
<keyword evidence="4" id="KW-0862">Zinc</keyword>
<comment type="caution">
    <text evidence="7">The sequence shown here is derived from an EMBL/GenBank/DDBJ whole genome shotgun (WGS) entry which is preliminary data.</text>
</comment>
<feature type="domain" description="C2H2-type" evidence="6">
    <location>
        <begin position="191"/>
        <end position="218"/>
    </location>
</feature>
<keyword evidence="8" id="KW-1185">Reference proteome</keyword>
<dbReference type="PROSITE" id="PS00028">
    <property type="entry name" value="ZINC_FINGER_C2H2_1"/>
    <property type="match status" value="1"/>
</dbReference>
<reference evidence="7" key="1">
    <citation type="submission" date="2021-03" db="EMBL/GenBank/DDBJ databases">
        <title>Chromosome level genome of the anhydrobiotic midge Polypedilum vanderplanki.</title>
        <authorList>
            <person name="Yoshida Y."/>
            <person name="Kikawada T."/>
            <person name="Gusev O."/>
        </authorList>
    </citation>
    <scope>NUCLEOTIDE SEQUENCE</scope>
    <source>
        <strain evidence="7">NIAS01</strain>
        <tissue evidence="7">Whole body or cell culture</tissue>
    </source>
</reference>
<evidence type="ECO:0000256" key="2">
    <source>
        <dbReference type="ARBA" id="ARBA00022737"/>
    </source>
</evidence>
<proteinExistence type="predicted"/>
<evidence type="ECO:0000256" key="3">
    <source>
        <dbReference type="ARBA" id="ARBA00022771"/>
    </source>
</evidence>
<dbReference type="InterPro" id="IPR013087">
    <property type="entry name" value="Znf_C2H2_type"/>
</dbReference>
<protein>
    <recommendedName>
        <fullName evidence="6">C2H2-type domain-containing protein</fullName>
    </recommendedName>
</protein>
<keyword evidence="1" id="KW-0479">Metal-binding</keyword>
<evidence type="ECO:0000256" key="1">
    <source>
        <dbReference type="ARBA" id="ARBA00022723"/>
    </source>
</evidence>
<evidence type="ECO:0000259" key="6">
    <source>
        <dbReference type="PROSITE" id="PS50157"/>
    </source>
</evidence>
<keyword evidence="2" id="KW-0677">Repeat</keyword>
<dbReference type="OrthoDB" id="3176202at2759"/>
<dbReference type="GO" id="GO:0000977">
    <property type="term" value="F:RNA polymerase II transcription regulatory region sequence-specific DNA binding"/>
    <property type="evidence" value="ECO:0007669"/>
    <property type="project" value="TreeGrafter"/>
</dbReference>
<name>A0A9J6BUK4_POLVA</name>
<dbReference type="SMART" id="SM00355">
    <property type="entry name" value="ZnF_C2H2"/>
    <property type="match status" value="9"/>
</dbReference>
<dbReference type="EMBL" id="JADBJN010000003">
    <property type="protein sequence ID" value="KAG5672974.1"/>
    <property type="molecule type" value="Genomic_DNA"/>
</dbReference>